<dbReference type="RefSeq" id="WP_244804753.1">
    <property type="nucleotide sequence ID" value="NZ_JALIEA010000016.1"/>
</dbReference>
<feature type="compositionally biased region" description="Low complexity" evidence="1">
    <location>
        <begin position="101"/>
        <end position="122"/>
    </location>
</feature>
<evidence type="ECO:0000313" key="4">
    <source>
        <dbReference type="EMBL" id="MCJ7859021.1"/>
    </source>
</evidence>
<dbReference type="AlphaFoldDB" id="A0A9X1WPR4"/>
<comment type="caution">
    <text evidence="4">The sequence shown here is derived from an EMBL/GenBank/DDBJ whole genome shotgun (WGS) entry which is preliminary data.</text>
</comment>
<evidence type="ECO:0000256" key="1">
    <source>
        <dbReference type="SAM" id="MobiDB-lite"/>
    </source>
</evidence>
<gene>
    <name evidence="4" type="ORF">MUN33_09915</name>
</gene>
<accession>A0A9X1WPR4</accession>
<evidence type="ECO:0000313" key="5">
    <source>
        <dbReference type="Proteomes" id="UP001139207"/>
    </source>
</evidence>
<proteinExistence type="predicted"/>
<feature type="compositionally biased region" description="Low complexity" evidence="1">
    <location>
        <begin position="158"/>
        <end position="174"/>
    </location>
</feature>
<dbReference type="Proteomes" id="UP001139207">
    <property type="component" value="Unassembled WGS sequence"/>
</dbReference>
<feature type="compositionally biased region" description="Low complexity" evidence="1">
    <location>
        <begin position="31"/>
        <end position="40"/>
    </location>
</feature>
<protein>
    <submittedName>
        <fullName evidence="4">LytR C-terminal domain-containing protein</fullName>
    </submittedName>
</protein>
<evidence type="ECO:0000259" key="3">
    <source>
        <dbReference type="Pfam" id="PF13399"/>
    </source>
</evidence>
<keyword evidence="2" id="KW-0812">Transmembrane</keyword>
<feature type="transmembrane region" description="Helical" evidence="2">
    <location>
        <begin position="70"/>
        <end position="90"/>
    </location>
</feature>
<feature type="compositionally biased region" description="Basic and acidic residues" evidence="1">
    <location>
        <begin position="1"/>
        <end position="12"/>
    </location>
</feature>
<keyword evidence="5" id="KW-1185">Reference proteome</keyword>
<dbReference type="EMBL" id="JALIEA010000016">
    <property type="protein sequence ID" value="MCJ7859021.1"/>
    <property type="molecule type" value="Genomic_DNA"/>
</dbReference>
<organism evidence="4 5">
    <name type="scientific">Corynebacterium kalidii</name>
    <dbReference type="NCBI Taxonomy" id="2931982"/>
    <lineage>
        <taxon>Bacteria</taxon>
        <taxon>Bacillati</taxon>
        <taxon>Actinomycetota</taxon>
        <taxon>Actinomycetes</taxon>
        <taxon>Mycobacteriales</taxon>
        <taxon>Corynebacteriaceae</taxon>
        <taxon>Corynebacterium</taxon>
    </lineage>
</organism>
<keyword evidence="2" id="KW-1133">Transmembrane helix</keyword>
<feature type="region of interest" description="Disordered" evidence="1">
    <location>
        <begin position="98"/>
        <end position="174"/>
    </location>
</feature>
<feature type="region of interest" description="Disordered" evidence="1">
    <location>
        <begin position="1"/>
        <end position="60"/>
    </location>
</feature>
<name>A0A9X1WPR4_9CORY</name>
<keyword evidence="2" id="KW-0472">Membrane</keyword>
<sequence length="284" mass="28012">MTDQNGPRHGDDSVYDPNPDTAYDDEYAIEPAHGAAAAGGAAAGAGAAGSAGPDGADRADGAGGPPLRGLAMVLTAVAVVLIAWGVYSFVGGDDGSEDTAQDTATGQGTAGAADGTSGAGDTPRPGDGEPTGAPADDADRPDDGSTDAPDEGERPADGDAPAEGAEPGGAPAAPEVDRAATAVTVLNNSGQPVAQSTADRLRGAQWTNVGYGNLQGRIDGISEESRVYYREGDAQSQAAAEQVAGDLGIAAVAGNPDYYDRFGEAEVRHGPRADGVVVVLTGPL</sequence>
<evidence type="ECO:0000256" key="2">
    <source>
        <dbReference type="SAM" id="Phobius"/>
    </source>
</evidence>
<reference evidence="4" key="1">
    <citation type="submission" date="2022-04" db="EMBL/GenBank/DDBJ databases">
        <title>Corynebacterium kalidii LD5P10.</title>
        <authorList>
            <person name="Sun J.Q."/>
        </authorList>
    </citation>
    <scope>NUCLEOTIDE SEQUENCE</scope>
    <source>
        <strain evidence="4">LD5P10</strain>
    </source>
</reference>
<dbReference type="InterPro" id="IPR027381">
    <property type="entry name" value="LytR/CpsA/Psr_C"/>
</dbReference>
<feature type="domain" description="LytR/CpsA/Psr regulator C-terminal" evidence="3">
    <location>
        <begin position="181"/>
        <end position="279"/>
    </location>
</feature>
<dbReference type="Pfam" id="PF13399">
    <property type="entry name" value="LytR_C"/>
    <property type="match status" value="1"/>
</dbReference>
<dbReference type="Gene3D" id="3.30.70.2390">
    <property type="match status" value="1"/>
</dbReference>